<evidence type="ECO:0000313" key="1">
    <source>
        <dbReference type="EMBL" id="CAI0416964.1"/>
    </source>
</evidence>
<reference evidence="1" key="1">
    <citation type="submission" date="2022-08" db="EMBL/GenBank/DDBJ databases">
        <authorList>
            <person name="Gutierrez-Valencia J."/>
        </authorList>
    </citation>
    <scope>NUCLEOTIDE SEQUENCE</scope>
</reference>
<proteinExistence type="predicted"/>
<gene>
    <name evidence="1" type="ORF">LITE_LOCUS17153</name>
</gene>
<evidence type="ECO:0000313" key="2">
    <source>
        <dbReference type="Proteomes" id="UP001154282"/>
    </source>
</evidence>
<keyword evidence="2" id="KW-1185">Reference proteome</keyword>
<accession>A0AAV0K3W4</accession>
<dbReference type="EMBL" id="CAMGYJ010000005">
    <property type="protein sequence ID" value="CAI0416964.1"/>
    <property type="molecule type" value="Genomic_DNA"/>
</dbReference>
<sequence>MRLLNARLGDNFFICWFVVKLKGCCNSDETAPCTSFRTKAATLSAYFPLGERFRCFHLQFS</sequence>
<comment type="caution">
    <text evidence="1">The sequence shown here is derived from an EMBL/GenBank/DDBJ whole genome shotgun (WGS) entry which is preliminary data.</text>
</comment>
<dbReference type="Proteomes" id="UP001154282">
    <property type="component" value="Unassembled WGS sequence"/>
</dbReference>
<protein>
    <recommendedName>
        <fullName evidence="3">Secreted protein</fullName>
    </recommendedName>
</protein>
<dbReference type="AlphaFoldDB" id="A0AAV0K3W4"/>
<evidence type="ECO:0008006" key="3">
    <source>
        <dbReference type="Google" id="ProtNLM"/>
    </source>
</evidence>
<name>A0AAV0K3W4_9ROSI</name>
<organism evidence="1 2">
    <name type="scientific">Linum tenue</name>
    <dbReference type="NCBI Taxonomy" id="586396"/>
    <lineage>
        <taxon>Eukaryota</taxon>
        <taxon>Viridiplantae</taxon>
        <taxon>Streptophyta</taxon>
        <taxon>Embryophyta</taxon>
        <taxon>Tracheophyta</taxon>
        <taxon>Spermatophyta</taxon>
        <taxon>Magnoliopsida</taxon>
        <taxon>eudicotyledons</taxon>
        <taxon>Gunneridae</taxon>
        <taxon>Pentapetalae</taxon>
        <taxon>rosids</taxon>
        <taxon>fabids</taxon>
        <taxon>Malpighiales</taxon>
        <taxon>Linaceae</taxon>
        <taxon>Linum</taxon>
    </lineage>
</organism>